<comment type="caution">
    <text evidence="4">The sequence shown here is derived from an EMBL/GenBank/DDBJ whole genome shotgun (WGS) entry which is preliminary data.</text>
</comment>
<keyword evidence="2" id="KW-0539">Nucleus</keyword>
<evidence type="ECO:0000313" key="4">
    <source>
        <dbReference type="EMBL" id="KAJ8442803.1"/>
    </source>
</evidence>
<feature type="region of interest" description="Disordered" evidence="3">
    <location>
        <begin position="180"/>
        <end position="220"/>
    </location>
</feature>
<dbReference type="InterPro" id="IPR051992">
    <property type="entry name" value="OxStress_Response_Reg"/>
</dbReference>
<name>A0A9Q1KH84_9CARY</name>
<evidence type="ECO:0000256" key="1">
    <source>
        <dbReference type="ARBA" id="ARBA00004123"/>
    </source>
</evidence>
<dbReference type="OrthoDB" id="691484at2759"/>
<feature type="region of interest" description="Disordered" evidence="3">
    <location>
        <begin position="234"/>
        <end position="258"/>
    </location>
</feature>
<dbReference type="Proteomes" id="UP001153076">
    <property type="component" value="Unassembled WGS sequence"/>
</dbReference>
<keyword evidence="5" id="KW-1185">Reference proteome</keyword>
<feature type="region of interest" description="Disordered" evidence="3">
    <location>
        <begin position="49"/>
        <end position="80"/>
    </location>
</feature>
<evidence type="ECO:0008006" key="6">
    <source>
        <dbReference type="Google" id="ProtNLM"/>
    </source>
</evidence>
<gene>
    <name evidence="4" type="ORF">Cgig2_016269</name>
</gene>
<comment type="subcellular location">
    <subcellularLocation>
        <location evidence="1">Nucleus</location>
    </subcellularLocation>
</comment>
<accession>A0A9Q1KH84</accession>
<dbReference type="AlphaFoldDB" id="A0A9Q1KH84"/>
<proteinExistence type="predicted"/>
<feature type="compositionally biased region" description="Polar residues" evidence="3">
    <location>
        <begin position="193"/>
        <end position="204"/>
    </location>
</feature>
<evidence type="ECO:0000256" key="2">
    <source>
        <dbReference type="ARBA" id="ARBA00023242"/>
    </source>
</evidence>
<dbReference type="PANTHER" id="PTHR33172">
    <property type="entry name" value="OS08G0516900 PROTEIN"/>
    <property type="match status" value="1"/>
</dbReference>
<sequence length="258" mass="27686">MSIALDNNRIEQVSGSGFLRRSKMAPCNLPILDPEDRGVVGVLVKEERENGSVDQCSSASSSIGKNSDDEGGCGDENDEDVQSKLKSSAFDSAVDALEQALPIRRGISKFYNGKSKSFASLADAACSSIKDITKPENAYTRKRKNLLSYSLLYDKGRAPLPRSPGFPKRSMKSSRSSVALVMAMSNDDGSVEENGSSPETVSRNSSLSPPQSPPPLPAWRSFSVADLQHCAATASTMNSPNLSSHPLMGKRNKHDEVS</sequence>
<evidence type="ECO:0000313" key="5">
    <source>
        <dbReference type="Proteomes" id="UP001153076"/>
    </source>
</evidence>
<feature type="compositionally biased region" description="Polar residues" evidence="3">
    <location>
        <begin position="52"/>
        <end position="65"/>
    </location>
</feature>
<feature type="compositionally biased region" description="Acidic residues" evidence="3">
    <location>
        <begin position="69"/>
        <end position="80"/>
    </location>
</feature>
<feature type="compositionally biased region" description="Polar residues" evidence="3">
    <location>
        <begin position="234"/>
        <end position="244"/>
    </location>
</feature>
<reference evidence="4" key="1">
    <citation type="submission" date="2022-04" db="EMBL/GenBank/DDBJ databases">
        <title>Carnegiea gigantea Genome sequencing and assembly v2.</title>
        <authorList>
            <person name="Copetti D."/>
            <person name="Sanderson M.J."/>
            <person name="Burquez A."/>
            <person name="Wojciechowski M.F."/>
        </authorList>
    </citation>
    <scope>NUCLEOTIDE SEQUENCE</scope>
    <source>
        <strain evidence="4">SGP5-SGP5p</strain>
        <tissue evidence="4">Aerial part</tissue>
    </source>
</reference>
<dbReference type="GO" id="GO:0005634">
    <property type="term" value="C:nucleus"/>
    <property type="evidence" value="ECO:0007669"/>
    <property type="project" value="UniProtKB-SubCell"/>
</dbReference>
<dbReference type="EMBL" id="JAKOGI010000133">
    <property type="protein sequence ID" value="KAJ8442803.1"/>
    <property type="molecule type" value="Genomic_DNA"/>
</dbReference>
<evidence type="ECO:0000256" key="3">
    <source>
        <dbReference type="SAM" id="MobiDB-lite"/>
    </source>
</evidence>
<dbReference type="PANTHER" id="PTHR33172:SF37">
    <property type="entry name" value="PROTEIN OXIDATIVE STRESS 3 LIKE 1"/>
    <property type="match status" value="1"/>
</dbReference>
<organism evidence="4 5">
    <name type="scientific">Carnegiea gigantea</name>
    <dbReference type="NCBI Taxonomy" id="171969"/>
    <lineage>
        <taxon>Eukaryota</taxon>
        <taxon>Viridiplantae</taxon>
        <taxon>Streptophyta</taxon>
        <taxon>Embryophyta</taxon>
        <taxon>Tracheophyta</taxon>
        <taxon>Spermatophyta</taxon>
        <taxon>Magnoliopsida</taxon>
        <taxon>eudicotyledons</taxon>
        <taxon>Gunneridae</taxon>
        <taxon>Pentapetalae</taxon>
        <taxon>Caryophyllales</taxon>
        <taxon>Cactineae</taxon>
        <taxon>Cactaceae</taxon>
        <taxon>Cactoideae</taxon>
        <taxon>Echinocereeae</taxon>
        <taxon>Carnegiea</taxon>
    </lineage>
</organism>
<protein>
    <recommendedName>
        <fullName evidence="6">MTD1</fullName>
    </recommendedName>
</protein>
<dbReference type="GO" id="GO:0006950">
    <property type="term" value="P:response to stress"/>
    <property type="evidence" value="ECO:0007669"/>
    <property type="project" value="UniProtKB-ARBA"/>
</dbReference>